<accession>A0ACC0YZJ2</accession>
<name>A0ACC0YZJ2_9ROSI</name>
<dbReference type="EMBL" id="CM047739">
    <property type="protein sequence ID" value="KAJ0043331.1"/>
    <property type="molecule type" value="Genomic_DNA"/>
</dbReference>
<comment type="caution">
    <text evidence="1">The sequence shown here is derived from an EMBL/GenBank/DDBJ whole genome shotgun (WGS) entry which is preliminary data.</text>
</comment>
<keyword evidence="2" id="KW-1185">Reference proteome</keyword>
<sequence>MGMARTRLLVSDFMMSFLWVWSGALIKIFVHKGLGLGHDPSSEMIKGALSILNMFFFAFLAKVTKGGAYNPLTVLADAVSGDFPRFLFNVGARIPAQLFGYV</sequence>
<evidence type="ECO:0000313" key="1">
    <source>
        <dbReference type="EMBL" id="KAJ0043331.1"/>
    </source>
</evidence>
<proteinExistence type="predicted"/>
<organism evidence="1 2">
    <name type="scientific">Pistacia integerrima</name>
    <dbReference type="NCBI Taxonomy" id="434235"/>
    <lineage>
        <taxon>Eukaryota</taxon>
        <taxon>Viridiplantae</taxon>
        <taxon>Streptophyta</taxon>
        <taxon>Embryophyta</taxon>
        <taxon>Tracheophyta</taxon>
        <taxon>Spermatophyta</taxon>
        <taxon>Magnoliopsida</taxon>
        <taxon>eudicotyledons</taxon>
        <taxon>Gunneridae</taxon>
        <taxon>Pentapetalae</taxon>
        <taxon>rosids</taxon>
        <taxon>malvids</taxon>
        <taxon>Sapindales</taxon>
        <taxon>Anacardiaceae</taxon>
        <taxon>Pistacia</taxon>
    </lineage>
</organism>
<reference evidence="2" key="1">
    <citation type="journal article" date="2023" name="G3 (Bethesda)">
        <title>Genome assembly and association tests identify interacting loci associated with vigor, precocity, and sex in interspecific pistachio rootstocks.</title>
        <authorList>
            <person name="Palmer W."/>
            <person name="Jacygrad E."/>
            <person name="Sagayaradj S."/>
            <person name="Cavanaugh K."/>
            <person name="Han R."/>
            <person name="Bertier L."/>
            <person name="Beede B."/>
            <person name="Kafkas S."/>
            <person name="Golino D."/>
            <person name="Preece J."/>
            <person name="Michelmore R."/>
        </authorList>
    </citation>
    <scope>NUCLEOTIDE SEQUENCE [LARGE SCALE GENOMIC DNA]</scope>
</reference>
<gene>
    <name evidence="1" type="ORF">Pint_18387</name>
</gene>
<protein>
    <submittedName>
        <fullName evidence="1">Uncharacterized protein</fullName>
    </submittedName>
</protein>
<dbReference type="Proteomes" id="UP001163603">
    <property type="component" value="Chromosome 4"/>
</dbReference>
<evidence type="ECO:0000313" key="2">
    <source>
        <dbReference type="Proteomes" id="UP001163603"/>
    </source>
</evidence>